<protein>
    <submittedName>
        <fullName evidence="2">Uncharacterized protein</fullName>
    </submittedName>
</protein>
<dbReference type="EnsemblPlants" id="Solyc03g063310.1.1">
    <property type="protein sequence ID" value="Solyc03g063310.1.1.1"/>
    <property type="gene ID" value="Solyc03g063310.1"/>
</dbReference>
<evidence type="ECO:0000256" key="1">
    <source>
        <dbReference type="SAM" id="MobiDB-lite"/>
    </source>
</evidence>
<feature type="region of interest" description="Disordered" evidence="1">
    <location>
        <begin position="55"/>
        <end position="92"/>
    </location>
</feature>
<accession>A0A3Q7G842</accession>
<dbReference type="Proteomes" id="UP000004994">
    <property type="component" value="Chromosome 3"/>
</dbReference>
<dbReference type="InParanoid" id="A0A3Q7G842"/>
<evidence type="ECO:0000313" key="3">
    <source>
        <dbReference type="Proteomes" id="UP000004994"/>
    </source>
</evidence>
<organism evidence="2">
    <name type="scientific">Solanum lycopersicum</name>
    <name type="common">Tomato</name>
    <name type="synonym">Lycopersicon esculentum</name>
    <dbReference type="NCBI Taxonomy" id="4081"/>
    <lineage>
        <taxon>Eukaryota</taxon>
        <taxon>Viridiplantae</taxon>
        <taxon>Streptophyta</taxon>
        <taxon>Embryophyta</taxon>
        <taxon>Tracheophyta</taxon>
        <taxon>Spermatophyta</taxon>
        <taxon>Magnoliopsida</taxon>
        <taxon>eudicotyledons</taxon>
        <taxon>Gunneridae</taxon>
        <taxon>Pentapetalae</taxon>
        <taxon>asterids</taxon>
        <taxon>lamiids</taxon>
        <taxon>Solanales</taxon>
        <taxon>Solanaceae</taxon>
        <taxon>Solanoideae</taxon>
        <taxon>Solaneae</taxon>
        <taxon>Solanum</taxon>
        <taxon>Solanum subgen. Lycopersicon</taxon>
    </lineage>
</organism>
<dbReference type="AlphaFoldDB" id="A0A3Q7G842"/>
<reference evidence="2" key="1">
    <citation type="journal article" date="2012" name="Nature">
        <title>The tomato genome sequence provides insights into fleshy fruit evolution.</title>
        <authorList>
            <consortium name="Tomato Genome Consortium"/>
        </authorList>
    </citation>
    <scope>NUCLEOTIDE SEQUENCE [LARGE SCALE GENOMIC DNA]</scope>
    <source>
        <strain evidence="2">cv. Heinz 1706</strain>
    </source>
</reference>
<reference evidence="2" key="2">
    <citation type="submission" date="2019-01" db="UniProtKB">
        <authorList>
            <consortium name="EnsemblPlants"/>
        </authorList>
    </citation>
    <scope>IDENTIFICATION</scope>
    <source>
        <strain evidence="2">cv. Heinz 1706</strain>
    </source>
</reference>
<evidence type="ECO:0000313" key="2">
    <source>
        <dbReference type="EnsemblPlants" id="Solyc03g063310.1.1.1"/>
    </source>
</evidence>
<name>A0A3Q7G842_SOLLC</name>
<keyword evidence="3" id="KW-1185">Reference proteome</keyword>
<dbReference type="Gramene" id="Solyc03g063310.1.1">
    <property type="protein sequence ID" value="Solyc03g063310.1.1.1"/>
    <property type="gene ID" value="Solyc03g063310.1"/>
</dbReference>
<dbReference type="PaxDb" id="4081-Solyc03g063310.1.1"/>
<proteinExistence type="predicted"/>
<sequence>MDIHSKTPEREIVIALPATNTSLSILAFPKENETFMLHEKHQVVEMVSSTSIEISSYESEKNPALGPSSPPNIQHQALNQEPYGKKPPVQTF</sequence>